<feature type="compositionally biased region" description="Low complexity" evidence="1">
    <location>
        <begin position="444"/>
        <end position="471"/>
    </location>
</feature>
<feature type="region of interest" description="Disordered" evidence="1">
    <location>
        <begin position="429"/>
        <end position="477"/>
    </location>
</feature>
<dbReference type="RefSeq" id="WP_205386179.1">
    <property type="nucleotide sequence ID" value="NZ_JAFFZS010000032.1"/>
</dbReference>
<proteinExistence type="predicted"/>
<dbReference type="PRINTS" id="PR00845">
    <property type="entry name" value="GLHYDRLASE52"/>
</dbReference>
<keyword evidence="3" id="KW-1185">Reference proteome</keyword>
<evidence type="ECO:0000313" key="3">
    <source>
        <dbReference type="Proteomes" id="UP000788262"/>
    </source>
</evidence>
<dbReference type="Proteomes" id="UP000788262">
    <property type="component" value="Unassembled WGS sequence"/>
</dbReference>
<reference evidence="2 3" key="1">
    <citation type="submission" date="2021-02" db="EMBL/GenBank/DDBJ databases">
        <title>Whole genome sequencing of Streptomyces actuosus VRA1.</title>
        <authorList>
            <person name="Sen G."/>
            <person name="Sen A."/>
        </authorList>
    </citation>
    <scope>NUCLEOTIDE SEQUENCE [LARGE SCALE GENOMIC DNA]</scope>
    <source>
        <strain evidence="2 3">VRA1</strain>
    </source>
</reference>
<dbReference type="InterPro" id="IPR000852">
    <property type="entry name" value="Glyco_hydro_52"/>
</dbReference>
<evidence type="ECO:0000313" key="2">
    <source>
        <dbReference type="EMBL" id="MBN0048057.1"/>
    </source>
</evidence>
<comment type="caution">
    <text evidence="2">The sequence shown here is derived from an EMBL/GenBank/DDBJ whole genome shotgun (WGS) entry which is preliminary data.</text>
</comment>
<name>A0ABS2VY26_STRAS</name>
<protein>
    <submittedName>
        <fullName evidence="2">Uncharacterized protein</fullName>
    </submittedName>
</protein>
<gene>
    <name evidence="2" type="ORF">JS756_28885</name>
</gene>
<organism evidence="2 3">
    <name type="scientific">Streptomyces actuosus</name>
    <dbReference type="NCBI Taxonomy" id="1885"/>
    <lineage>
        <taxon>Bacteria</taxon>
        <taxon>Bacillati</taxon>
        <taxon>Actinomycetota</taxon>
        <taxon>Actinomycetes</taxon>
        <taxon>Kitasatosporales</taxon>
        <taxon>Streptomycetaceae</taxon>
        <taxon>Streptomyces</taxon>
    </lineage>
</organism>
<dbReference type="InterPro" id="IPR006311">
    <property type="entry name" value="TAT_signal"/>
</dbReference>
<evidence type="ECO:0000256" key="1">
    <source>
        <dbReference type="SAM" id="MobiDB-lite"/>
    </source>
</evidence>
<sequence>MQPDPRQPTATPDRAGPPGPGRRDVLRAAGAAGVVLAAAGWTLARRSPPDTGTDREPSAAGSTAATGPWFNAFHAPIGAYATFTLGFPGASGGFGLESGAPANQSVFVGSDPPGDGGPWALPFFHDGVSGGVAPLARDAVHRDFGVATDTFTAQDLTFALCSPVRPVPDPADPAAARAPGDLSLPAGDGPLRALPDVLLPAVFAELTLDNRAGARPRRVFLGVTGESPRLMDAPLNGVVFGSQRTHTALVADSTEATAVTGSYMGAILDGQTGGGSIGALVATVPAGQRRTYRIALCFHRAGDVTTGVAMRYRYTDRYPRIEDVATAATTGLADRIEACRADDELVRSAGRTPEQTFLLAHAIRSYYGCTALLSDPDGRPWWNVMEGEYKYINTFDLTVDHLFYEVGMNPWTVRDGLDRAAGRYHYDSGTVSSRHRTSRPPVPAVSASPTTWATGPTTPSPGSRTTSTAARPASSPT</sequence>
<accession>A0ABS2VY26</accession>
<dbReference type="Pfam" id="PF03512">
    <property type="entry name" value="Glyco_hydro_52"/>
    <property type="match status" value="1"/>
</dbReference>
<feature type="region of interest" description="Disordered" evidence="1">
    <location>
        <begin position="44"/>
        <end position="63"/>
    </location>
</feature>
<feature type="region of interest" description="Disordered" evidence="1">
    <location>
        <begin position="1"/>
        <end position="25"/>
    </location>
</feature>
<dbReference type="PROSITE" id="PS51318">
    <property type="entry name" value="TAT"/>
    <property type="match status" value="1"/>
</dbReference>
<dbReference type="EMBL" id="JAFFZS010000032">
    <property type="protein sequence ID" value="MBN0048057.1"/>
    <property type="molecule type" value="Genomic_DNA"/>
</dbReference>